<accession>A0ABW4X042</accession>
<sequence length="120" mass="13988">MLLTIETTKTYRQLDEFVNSLADRNLTFYASDLLNQKGCRTMDELSQALKRATQVCNNMHLPLRENFKVVYRSQEGEVVQDWRLSPMAYLLMVLNSDSSNDFVAHIQVEMVKRILQQEKA</sequence>
<comment type="caution">
    <text evidence="1">The sequence shown here is derived from an EMBL/GenBank/DDBJ whole genome shotgun (WGS) entry which is preliminary data.</text>
</comment>
<dbReference type="RefSeq" id="WP_229958177.1">
    <property type="nucleotide sequence ID" value="NZ_JAJJWI010000002.1"/>
</dbReference>
<dbReference type="EMBL" id="JBHUHV010000037">
    <property type="protein sequence ID" value="MFD2067525.1"/>
    <property type="molecule type" value="Genomic_DNA"/>
</dbReference>
<evidence type="ECO:0000313" key="2">
    <source>
        <dbReference type="Proteomes" id="UP001597369"/>
    </source>
</evidence>
<reference evidence="2" key="1">
    <citation type="journal article" date="2019" name="Int. J. Syst. Evol. Microbiol.">
        <title>The Global Catalogue of Microorganisms (GCM) 10K type strain sequencing project: providing services to taxonomists for standard genome sequencing and annotation.</title>
        <authorList>
            <consortium name="The Broad Institute Genomics Platform"/>
            <consortium name="The Broad Institute Genome Sequencing Center for Infectious Disease"/>
            <person name="Wu L."/>
            <person name="Ma J."/>
        </authorList>
    </citation>
    <scope>NUCLEOTIDE SEQUENCE [LARGE SCALE GENOMIC DNA]</scope>
    <source>
        <strain evidence="2">JCM 16545</strain>
    </source>
</reference>
<dbReference type="Proteomes" id="UP001597369">
    <property type="component" value="Unassembled WGS sequence"/>
</dbReference>
<evidence type="ECO:0000313" key="1">
    <source>
        <dbReference type="EMBL" id="MFD2067525.1"/>
    </source>
</evidence>
<keyword evidence="2" id="KW-1185">Reference proteome</keyword>
<gene>
    <name evidence="1" type="ORF">ACFSKU_11580</name>
</gene>
<organism evidence="1 2">
    <name type="scientific">Pontibacter silvestris</name>
    <dbReference type="NCBI Taxonomy" id="2305183"/>
    <lineage>
        <taxon>Bacteria</taxon>
        <taxon>Pseudomonadati</taxon>
        <taxon>Bacteroidota</taxon>
        <taxon>Cytophagia</taxon>
        <taxon>Cytophagales</taxon>
        <taxon>Hymenobacteraceae</taxon>
        <taxon>Pontibacter</taxon>
    </lineage>
</organism>
<proteinExistence type="predicted"/>
<name>A0ABW4X042_9BACT</name>
<protein>
    <submittedName>
        <fullName evidence="1">Uncharacterized protein</fullName>
    </submittedName>
</protein>